<protein>
    <submittedName>
        <fullName evidence="2">Uncharacterized protein</fullName>
    </submittedName>
</protein>
<dbReference type="Proteomes" id="UP000824120">
    <property type="component" value="Chromosome 4"/>
</dbReference>
<comment type="caution">
    <text evidence="2">The sequence shown here is derived from an EMBL/GenBank/DDBJ whole genome shotgun (WGS) entry which is preliminary data.</text>
</comment>
<evidence type="ECO:0000313" key="3">
    <source>
        <dbReference type="Proteomes" id="UP000824120"/>
    </source>
</evidence>
<feature type="region of interest" description="Disordered" evidence="1">
    <location>
        <begin position="73"/>
        <end position="94"/>
    </location>
</feature>
<evidence type="ECO:0000256" key="1">
    <source>
        <dbReference type="SAM" id="MobiDB-lite"/>
    </source>
</evidence>
<gene>
    <name evidence="2" type="ORF">H5410_021371</name>
</gene>
<reference evidence="2 3" key="1">
    <citation type="submission" date="2020-09" db="EMBL/GenBank/DDBJ databases">
        <title>De no assembly of potato wild relative species, Solanum commersonii.</title>
        <authorList>
            <person name="Cho K."/>
        </authorList>
    </citation>
    <scope>NUCLEOTIDE SEQUENCE [LARGE SCALE GENOMIC DNA]</scope>
    <source>
        <strain evidence="2">LZ3.2</strain>
        <tissue evidence="2">Leaf</tissue>
    </source>
</reference>
<organism evidence="2 3">
    <name type="scientific">Solanum commersonii</name>
    <name type="common">Commerson's wild potato</name>
    <name type="synonym">Commerson's nightshade</name>
    <dbReference type="NCBI Taxonomy" id="4109"/>
    <lineage>
        <taxon>Eukaryota</taxon>
        <taxon>Viridiplantae</taxon>
        <taxon>Streptophyta</taxon>
        <taxon>Embryophyta</taxon>
        <taxon>Tracheophyta</taxon>
        <taxon>Spermatophyta</taxon>
        <taxon>Magnoliopsida</taxon>
        <taxon>eudicotyledons</taxon>
        <taxon>Gunneridae</taxon>
        <taxon>Pentapetalae</taxon>
        <taxon>asterids</taxon>
        <taxon>lamiids</taxon>
        <taxon>Solanales</taxon>
        <taxon>Solanaceae</taxon>
        <taxon>Solanoideae</taxon>
        <taxon>Solaneae</taxon>
        <taxon>Solanum</taxon>
    </lineage>
</organism>
<proteinExistence type="predicted"/>
<keyword evidence="3" id="KW-1185">Reference proteome</keyword>
<sequence length="94" mass="10691">MQQRIGSPLRLGIIDKKLFKEFKEPSRKAIIVFCPREMTKFIMNLRRKKGAIPEARGSDSIMPPQRVARGRLARRKVDPKNLGVPNAPEVQPQG</sequence>
<name>A0A9J5ZBS3_SOLCO</name>
<dbReference type="AlphaFoldDB" id="A0A9J5ZBS3"/>
<dbReference type="EMBL" id="JACXVP010000004">
    <property type="protein sequence ID" value="KAG5610090.1"/>
    <property type="molecule type" value="Genomic_DNA"/>
</dbReference>
<evidence type="ECO:0000313" key="2">
    <source>
        <dbReference type="EMBL" id="KAG5610090.1"/>
    </source>
</evidence>
<accession>A0A9J5ZBS3</accession>